<dbReference type="RefSeq" id="WP_193908930.1">
    <property type="nucleotide sequence ID" value="NZ_PRDL01000001.1"/>
</dbReference>
<dbReference type="EMBL" id="PRDL01000001">
    <property type="protein sequence ID" value="MBE8717236.1"/>
    <property type="molecule type" value="Genomic_DNA"/>
</dbReference>
<evidence type="ECO:0000313" key="2">
    <source>
        <dbReference type="Proteomes" id="UP000652567"/>
    </source>
</evidence>
<keyword evidence="2" id="KW-1185">Reference proteome</keyword>
<accession>A0A928YT69</accession>
<protein>
    <submittedName>
        <fullName evidence="1">Uncharacterized protein</fullName>
    </submittedName>
</protein>
<comment type="caution">
    <text evidence="1">The sequence shown here is derived from an EMBL/GenBank/DDBJ whole genome shotgun (WGS) entry which is preliminary data.</text>
</comment>
<organism evidence="1 2">
    <name type="scientific">Cellvibrio polysaccharolyticus</name>
    <dbReference type="NCBI Taxonomy" id="2082724"/>
    <lineage>
        <taxon>Bacteria</taxon>
        <taxon>Pseudomonadati</taxon>
        <taxon>Pseudomonadota</taxon>
        <taxon>Gammaproteobacteria</taxon>
        <taxon>Cellvibrionales</taxon>
        <taxon>Cellvibrionaceae</taxon>
        <taxon>Cellvibrio</taxon>
    </lineage>
</organism>
<evidence type="ECO:0000313" key="1">
    <source>
        <dbReference type="EMBL" id="MBE8717236.1"/>
    </source>
</evidence>
<name>A0A928YT69_9GAMM</name>
<dbReference type="Proteomes" id="UP000652567">
    <property type="component" value="Unassembled WGS sequence"/>
</dbReference>
<sequence>MSYLNGPRINFWGGGSTNVDTANNEQYDEDRQQPIVDLINTTVTESMTDEQVINFLRSPATANGNPYFVKGGWNFYGDHQFAFMKNNVSSAGIPGAVSTEGSLIDLPVYLLGSLDPVSGDGPYGGPVMVDLDPTSSVTTQIYAGGLMVGNPDKPALLIQGRAVCHSRMLGLRYLGIKGPYATPGSISANGTFQLAFNRADIVSYDATNPILRQILDNPRTQGIMVRFSMFQFFPGKDTATLQKNYAENRNDANPSLGRIIGSIGAWYEGELATELNGRHLENKQLPGAQGVASYNPVLQMLSMDLISALPGSAIRQNGSDNTLPPEPNIDYGNIHIVAGATPVASVASLPDDYYLYGGIYDVAVGAESSGLIQNNPLTLTSDAGNLLIQEQPVRITSDQRNVYCDPAAETIRVRLGVRYLGGPLRQPTILTLSNAAPGSLPDGNFLQYPPVVTVPAGKSYVEFTIQTNASKDGFSQLNIAANCSAGNFISFRKYPLHDFSAVIKSGNIPWSLVYQECLRFYYVLFPAMSKRIPLNDEATLQAVGGELLKRLSDAYRDTTLYMPLTRSMSPGKVALLRAFIEKDQAS</sequence>
<reference evidence="1" key="1">
    <citation type="submission" date="2018-07" db="EMBL/GenBank/DDBJ databases">
        <title>Genome assembly of strain Ka43.</title>
        <authorList>
            <person name="Kukolya J."/>
            <person name="Nagy I."/>
            <person name="Horvath B."/>
            <person name="Toth A."/>
        </authorList>
    </citation>
    <scope>NUCLEOTIDE SEQUENCE</scope>
    <source>
        <strain evidence="1">KB43</strain>
    </source>
</reference>
<proteinExistence type="predicted"/>
<gene>
    <name evidence="1" type="ORF">C4F51_08560</name>
</gene>
<dbReference type="AlphaFoldDB" id="A0A928YT69"/>